<evidence type="ECO:0000256" key="5">
    <source>
        <dbReference type="ARBA" id="ARBA00022679"/>
    </source>
</evidence>
<dbReference type="OMA" id="WCIYWIL"/>
<keyword evidence="5 9" id="KW-0808">Transferase</keyword>
<evidence type="ECO:0000313" key="12">
    <source>
        <dbReference type="EMBL" id="RDW25661.1"/>
    </source>
</evidence>
<dbReference type="InterPro" id="IPR026872">
    <property type="entry name" value="FTB"/>
</dbReference>
<dbReference type="EMBL" id="KZ858997">
    <property type="protein sequence ID" value="RDW25661.1"/>
    <property type="molecule type" value="Genomic_DNA"/>
</dbReference>
<dbReference type="GO" id="GO:0005965">
    <property type="term" value="C:protein farnesyltransferase complex"/>
    <property type="evidence" value="ECO:0007669"/>
    <property type="project" value="UniProtKB-UniRule"/>
</dbReference>
<dbReference type="RefSeq" id="XP_502834.1">
    <property type="nucleotide sequence ID" value="XM_502834.1"/>
</dbReference>
<evidence type="ECO:0000256" key="8">
    <source>
        <dbReference type="ARBA" id="ARBA00022833"/>
    </source>
</evidence>
<dbReference type="KEGG" id="yli:2911326"/>
<dbReference type="PANTHER" id="PTHR11774:SF6">
    <property type="entry name" value="PROTEIN FARNESYLTRANSFERASE SUBUNIT BETA"/>
    <property type="match status" value="1"/>
</dbReference>
<organism evidence="11 13">
    <name type="scientific">Yarrowia lipolytica</name>
    <name type="common">Candida lipolytica</name>
    <dbReference type="NCBI Taxonomy" id="4952"/>
    <lineage>
        <taxon>Eukaryota</taxon>
        <taxon>Fungi</taxon>
        <taxon>Dikarya</taxon>
        <taxon>Ascomycota</taxon>
        <taxon>Saccharomycotina</taxon>
        <taxon>Dipodascomycetes</taxon>
        <taxon>Dipodascales</taxon>
        <taxon>Dipodascales incertae sedis</taxon>
        <taxon>Yarrowia</taxon>
    </lineage>
</organism>
<dbReference type="VEuPathDB" id="FungiDB:YALI0_D14762g"/>
<evidence type="ECO:0000256" key="3">
    <source>
        <dbReference type="ARBA" id="ARBA00015798"/>
    </source>
</evidence>
<comment type="similarity">
    <text evidence="1 9">Belongs to the protein prenyltransferase subunit beta family.</text>
</comment>
<name>A0A1H6PXV3_YARLL</name>
<comment type="catalytic activity">
    <reaction evidence="9">
        <text>L-cysteinyl-[protein] + (2E,6E)-farnesyl diphosphate = S-(2E,6E)-farnesyl-L-cysteinyl-[protein] + diphosphate</text>
        <dbReference type="Rhea" id="RHEA:13345"/>
        <dbReference type="Rhea" id="RHEA-COMP:10131"/>
        <dbReference type="Rhea" id="RHEA-COMP:11535"/>
        <dbReference type="ChEBI" id="CHEBI:29950"/>
        <dbReference type="ChEBI" id="CHEBI:33019"/>
        <dbReference type="ChEBI" id="CHEBI:86019"/>
        <dbReference type="ChEBI" id="CHEBI:175763"/>
    </reaction>
</comment>
<evidence type="ECO:0000256" key="1">
    <source>
        <dbReference type="ARBA" id="ARBA00010497"/>
    </source>
</evidence>
<keyword evidence="4 9" id="KW-0637">Prenyltransferase</keyword>
<dbReference type="EMBL" id="CP017556">
    <property type="protein sequence ID" value="AOW04077.1"/>
    <property type="molecule type" value="Genomic_DNA"/>
</dbReference>
<dbReference type="OrthoDB" id="10261146at2759"/>
<dbReference type="VEuPathDB" id="FungiDB:YALI1_D17983g"/>
<dbReference type="CDD" id="cd02893">
    <property type="entry name" value="FTase"/>
    <property type="match status" value="1"/>
</dbReference>
<dbReference type="InterPro" id="IPR008930">
    <property type="entry name" value="Terpenoid_cyclase/PrenylTrfase"/>
</dbReference>
<comment type="cofactor">
    <cofactor evidence="9">
        <name>Zn(2+)</name>
        <dbReference type="ChEBI" id="CHEBI:29105"/>
    </cofactor>
    <text evidence="9">Binds 1 zinc ion per subunit.</text>
</comment>
<dbReference type="AlphaFoldDB" id="A0A1H6PXV3"/>
<reference evidence="11 13" key="1">
    <citation type="journal article" date="2016" name="PLoS ONE">
        <title>Sequence Assembly of Yarrowia lipolytica Strain W29/CLIB89 Shows Transposable Element Diversity.</title>
        <authorList>
            <person name="Magnan C."/>
            <person name="Yu J."/>
            <person name="Chang I."/>
            <person name="Jahn E."/>
            <person name="Kanomata Y."/>
            <person name="Wu J."/>
            <person name="Zeller M."/>
            <person name="Oakes M."/>
            <person name="Baldi P."/>
            <person name="Sandmeyer S."/>
        </authorList>
    </citation>
    <scope>NUCLEOTIDE SEQUENCE [LARGE SCALE GENOMIC DNA]</scope>
    <source>
        <strain evidence="11">CLIB89</strain>
        <strain evidence="13">CLIB89(W29)</strain>
    </source>
</reference>
<evidence type="ECO:0000259" key="10">
    <source>
        <dbReference type="Pfam" id="PF00432"/>
    </source>
</evidence>
<evidence type="ECO:0000256" key="2">
    <source>
        <dbReference type="ARBA" id="ARBA00012702"/>
    </source>
</evidence>
<dbReference type="EC" id="2.5.1.58" evidence="2 9"/>
<comment type="subunit">
    <text evidence="9">Heterodimer of an alpha and a beta subunit.</text>
</comment>
<dbReference type="GO" id="GO:0004660">
    <property type="term" value="F:protein farnesyltransferase activity"/>
    <property type="evidence" value="ECO:0007669"/>
    <property type="project" value="UniProtKB-UniRule"/>
</dbReference>
<protein>
    <recommendedName>
        <fullName evidence="3 9">Protein farnesyltransferase subunit beta</fullName>
        <shortName evidence="9">FTase-beta</shortName>
        <ecNumber evidence="2 9">2.5.1.58</ecNumber>
    </recommendedName>
</protein>
<comment type="function">
    <text evidence="9">Catalyzes the transfer of a farnesyl moiety from farnesyl diphosphate to a cysteine at the fourth position from the C-terminus of several proteins. The beta subunit is responsible for peptide-binding.</text>
</comment>
<dbReference type="Pfam" id="PF00432">
    <property type="entry name" value="Prenyltrans"/>
    <property type="match status" value="1"/>
</dbReference>
<dbReference type="GO" id="GO:0008270">
    <property type="term" value="F:zinc ion binding"/>
    <property type="evidence" value="ECO:0007669"/>
    <property type="project" value="UniProtKB-UniRule"/>
</dbReference>
<accession>A0A1H6PXV3</accession>
<dbReference type="Proteomes" id="UP000256601">
    <property type="component" value="Unassembled WGS sequence"/>
</dbReference>
<dbReference type="GO" id="GO:0097354">
    <property type="term" value="P:prenylation"/>
    <property type="evidence" value="ECO:0007669"/>
    <property type="project" value="UniProtKB-UniRule"/>
</dbReference>
<dbReference type="Gene3D" id="1.50.10.20">
    <property type="match status" value="1"/>
</dbReference>
<dbReference type="InterPro" id="IPR001330">
    <property type="entry name" value="Prenyltrans"/>
</dbReference>
<dbReference type="eggNOG" id="KOG0365">
    <property type="taxonomic scope" value="Eukaryota"/>
</dbReference>
<dbReference type="GO" id="GO:0051604">
    <property type="term" value="P:protein maturation"/>
    <property type="evidence" value="ECO:0007669"/>
    <property type="project" value="EnsemblFungi"/>
</dbReference>
<evidence type="ECO:0000256" key="4">
    <source>
        <dbReference type="ARBA" id="ARBA00022602"/>
    </source>
</evidence>
<gene>
    <name evidence="12" type="ORF">B0I71DRAFT_140860</name>
    <name evidence="11" type="ORF">YALI1_D17983g</name>
</gene>
<evidence type="ECO:0000256" key="6">
    <source>
        <dbReference type="ARBA" id="ARBA00022723"/>
    </source>
</evidence>
<feature type="domain" description="Prenyltransferase alpha-alpha toroid" evidence="10">
    <location>
        <begin position="65"/>
        <end position="398"/>
    </location>
</feature>
<proteinExistence type="inferred from homology"/>
<dbReference type="GeneID" id="2911326"/>
<evidence type="ECO:0000256" key="7">
    <source>
        <dbReference type="ARBA" id="ARBA00022737"/>
    </source>
</evidence>
<keyword evidence="6 9" id="KW-0479">Metal-binding</keyword>
<evidence type="ECO:0000313" key="14">
    <source>
        <dbReference type="Proteomes" id="UP000256601"/>
    </source>
</evidence>
<evidence type="ECO:0000256" key="9">
    <source>
        <dbReference type="RuleBase" id="RU365056"/>
    </source>
</evidence>
<keyword evidence="7" id="KW-0677">Repeat</keyword>
<dbReference type="SUPFAM" id="SSF48239">
    <property type="entry name" value="Terpenoid cyclases/Protein prenyltransferases"/>
    <property type="match status" value="1"/>
</dbReference>
<sequence>MARLPSSILDYIAAQQNRHKLRNMTHILTLPIRDSYVTETSELQNATEEQIVACLEKSRDQVRSLETEKHVNFLNMFLSPDAPLPDKFTGLDASRAWLLYWSANAIRVLGGELSDEQKKGIPLTLESFKEDGVFGGGSGQDAHAASTYAAFLALADSDDEDAWGRLINPEEVLKHNLKLKSPDGGFASNVGGETDVRGTYCRLVVASLTNTLTTELTDGVIKYIASCQSYEGGFGGSPGNEAHAGYTYCALAALAILVPIREMDQYVNVESCLAWLSARQYQPEGGFSGRTNKLVDACYAYWVGASLVLINGAVHAGPSLWDRKQLAQYVLNCCQQSGGGLRDKPGCKADAYHTNYAACGIAMSQYIYFPEGENGLYWQATSCDGADTSICPVNPVYGVPLGVAERMRLYFTLKEENLK</sequence>
<dbReference type="InterPro" id="IPR045089">
    <property type="entry name" value="PGGT1B-like"/>
</dbReference>
<dbReference type="Proteomes" id="UP000182444">
    <property type="component" value="Chromosome 1D"/>
</dbReference>
<reference evidence="12 14" key="2">
    <citation type="submission" date="2018-07" db="EMBL/GenBank/DDBJ databases">
        <title>Draft Genome Assemblies for Five Robust Yarrowia lipolytica Strains Exhibiting High Lipid Production and Pentose Sugar Utilization and Sugar Alcohol Secretion from Undetoxified Lignocellulosic Biomass Hydrolysates.</title>
        <authorList>
            <consortium name="DOE Joint Genome Institute"/>
            <person name="Walker C."/>
            <person name="Ryu S."/>
            <person name="Na H."/>
            <person name="Zane M."/>
            <person name="LaButti K."/>
            <person name="Lipzen A."/>
            <person name="Haridas S."/>
            <person name="Barry K."/>
            <person name="Grigoriev I.V."/>
            <person name="Quarterman J."/>
            <person name="Slininger P."/>
            <person name="Dien B."/>
            <person name="Trinh C.T."/>
        </authorList>
    </citation>
    <scope>NUCLEOTIDE SEQUENCE [LARGE SCALE GENOMIC DNA]</scope>
    <source>
        <strain evidence="12 14">YB392</strain>
    </source>
</reference>
<evidence type="ECO:0000313" key="11">
    <source>
        <dbReference type="EMBL" id="AOW04077.1"/>
    </source>
</evidence>
<evidence type="ECO:0000313" key="13">
    <source>
        <dbReference type="Proteomes" id="UP000182444"/>
    </source>
</evidence>
<keyword evidence="8 9" id="KW-0862">Zinc</keyword>
<dbReference type="PANTHER" id="PTHR11774">
    <property type="entry name" value="GERANYLGERANYL TRANSFERASE TYPE BETA SUBUNIT"/>
    <property type="match status" value="1"/>
</dbReference>